<dbReference type="Gene3D" id="3.90.180.10">
    <property type="entry name" value="Medium-chain alcohol dehydrogenases, catalytic domain"/>
    <property type="match status" value="1"/>
</dbReference>
<dbReference type="PANTHER" id="PTHR43625">
    <property type="entry name" value="AFLATOXIN B1 ALDEHYDE REDUCTASE"/>
    <property type="match status" value="1"/>
</dbReference>
<dbReference type="InterPro" id="IPR011032">
    <property type="entry name" value="GroES-like_sf"/>
</dbReference>
<reference evidence="5 6" key="1">
    <citation type="submission" date="2018-04" db="EMBL/GenBank/DDBJ databases">
        <authorList>
            <person name="Huttner S."/>
            <person name="Dainat J."/>
        </authorList>
    </citation>
    <scope>NUCLEOTIDE SEQUENCE [LARGE SCALE GENOMIC DNA]</scope>
</reference>
<sequence>MSTVQQLQLPQRGEQLTVVAVERPTPGPDEVCIRAKAVALNPLDWKNRAFGIVVPAWPAVLGVDGAGIVEAVGDAVKDFKVGDEVLSLCGIAARAGAFQEIITVPANLVAKKPASLSFEEAASLPICYLTAAASVSGLGVPLTHLDPTGSSSLKSILVVGGSSGVGAGAIQLLRMALPSATILTTSSPQHHERLLALGATRCFDRSAQEDSSAIRAATPDGAGVDAILDAVAATAAQPSIFSALNPAGPKLVSHPVTGQDPQAPEGVQIRPVMGRQVFASKGGHAAMSALTGLVESGKYKLPTKIEVVGKGLDAISPGLDRLMKGVSGTKLVVIYGLGVNEKILGDFIRKHNVRDKIFLASKCGILLPEGGLTLDMSRPQMTVTNKPSHIREYIEGTIERLGFTPDLYYLHRIDPTTPLEESIPVLDELRRTGKTKYIGLSECSAATLRKAHSIAKIDAVQAEYSAFETLHETDGLIDAARELGVAYVAYGPLGHGWLVDDFAYNSPDDFAPNDGRRSIPKFQGENFYKNRAIVREMQKLAAKKGCTTAQVALAWVAAQGFISIPGTTKAHRLEENWASREVELTEAEMAEMRRIVEEAKPQGNRYNEALQKMGHADRRDGPRRRQVRRLPREAPADKEHKGAGILYIPDVIGIWQNSKLLADHFAANGYLTLVLDVFNGDPIPLNRPEGFNLMDWLNKGSDGNNPHTKEFVDPIVVDGLKALKEDYGISKIGAVGYCFGAKYVIRHYKNGINVGYIAHPSFVDEDELQAITGPLAISAAETDQIFPAEKRHRSEEILKEVGQPYQITLFSAVEHGFAVRCDPSIKAQKFAKEQAFQQAVTWFNEYLL</sequence>
<dbReference type="InterPro" id="IPR050791">
    <property type="entry name" value="Aldo-Keto_reductase"/>
</dbReference>
<accession>A0A446BLX0</accession>
<dbReference type="Pfam" id="PF08240">
    <property type="entry name" value="ADH_N"/>
    <property type="match status" value="1"/>
</dbReference>
<dbReference type="SMART" id="SM00829">
    <property type="entry name" value="PKS_ER"/>
    <property type="match status" value="1"/>
</dbReference>
<dbReference type="SUPFAM" id="SSF51430">
    <property type="entry name" value="NAD(P)-linked oxidoreductase"/>
    <property type="match status" value="1"/>
</dbReference>
<dbReference type="InterPro" id="IPR002925">
    <property type="entry name" value="Dienelactn_hydro"/>
</dbReference>
<gene>
    <name evidence="5" type="ORF">TT172_LOCUS5916</name>
</gene>
<dbReference type="AlphaFoldDB" id="A0A446BLX0"/>
<dbReference type="EMBL" id="OUUZ01000010">
    <property type="protein sequence ID" value="SPQ23497.1"/>
    <property type="molecule type" value="Genomic_DNA"/>
</dbReference>
<dbReference type="Pfam" id="PF00107">
    <property type="entry name" value="ADH_zinc_N"/>
    <property type="match status" value="1"/>
</dbReference>
<evidence type="ECO:0000313" key="6">
    <source>
        <dbReference type="Proteomes" id="UP000289323"/>
    </source>
</evidence>
<dbReference type="Gene3D" id="3.40.50.1820">
    <property type="entry name" value="alpha/beta hydrolase"/>
    <property type="match status" value="1"/>
</dbReference>
<evidence type="ECO:0000256" key="3">
    <source>
        <dbReference type="SAM" id="MobiDB-lite"/>
    </source>
</evidence>
<dbReference type="InterPro" id="IPR036291">
    <property type="entry name" value="NAD(P)-bd_dom_sf"/>
</dbReference>
<evidence type="ECO:0000259" key="4">
    <source>
        <dbReference type="SMART" id="SM00829"/>
    </source>
</evidence>
<proteinExistence type="inferred from homology"/>
<dbReference type="GO" id="GO:0005737">
    <property type="term" value="C:cytoplasm"/>
    <property type="evidence" value="ECO:0007669"/>
    <property type="project" value="TreeGrafter"/>
</dbReference>
<dbReference type="CDD" id="cd08249">
    <property type="entry name" value="enoyl_reductase_like"/>
    <property type="match status" value="1"/>
</dbReference>
<evidence type="ECO:0000256" key="2">
    <source>
        <dbReference type="ARBA" id="ARBA00023002"/>
    </source>
</evidence>
<feature type="domain" description="Enoyl reductase (ER)" evidence="4">
    <location>
        <begin position="13"/>
        <end position="333"/>
    </location>
</feature>
<dbReference type="Gene3D" id="3.20.20.100">
    <property type="entry name" value="NADP-dependent oxidoreductase domain"/>
    <property type="match status" value="1"/>
</dbReference>
<organism evidence="5 6">
    <name type="scientific">Thermothielavioides terrestris</name>
    <dbReference type="NCBI Taxonomy" id="2587410"/>
    <lineage>
        <taxon>Eukaryota</taxon>
        <taxon>Fungi</taxon>
        <taxon>Dikarya</taxon>
        <taxon>Ascomycota</taxon>
        <taxon>Pezizomycotina</taxon>
        <taxon>Sordariomycetes</taxon>
        <taxon>Sordariomycetidae</taxon>
        <taxon>Sordariales</taxon>
        <taxon>Chaetomiaceae</taxon>
        <taxon>Thermothielavioides</taxon>
    </lineage>
</organism>
<dbReference type="InterPro" id="IPR047122">
    <property type="entry name" value="Trans-enoyl_RdTase-like"/>
</dbReference>
<evidence type="ECO:0000256" key="1">
    <source>
        <dbReference type="ARBA" id="ARBA00008072"/>
    </source>
</evidence>
<dbReference type="SUPFAM" id="SSF51735">
    <property type="entry name" value="NAD(P)-binding Rossmann-fold domains"/>
    <property type="match status" value="1"/>
</dbReference>
<dbReference type="GO" id="GO:0016787">
    <property type="term" value="F:hydrolase activity"/>
    <property type="evidence" value="ECO:0007669"/>
    <property type="project" value="InterPro"/>
</dbReference>
<dbReference type="Proteomes" id="UP000289323">
    <property type="component" value="Unassembled WGS sequence"/>
</dbReference>
<protein>
    <submittedName>
        <fullName evidence="5">0de495e4-a023-409c-bc1b-a2b292988091</fullName>
    </submittedName>
</protein>
<evidence type="ECO:0000313" key="5">
    <source>
        <dbReference type="EMBL" id="SPQ23497.1"/>
    </source>
</evidence>
<dbReference type="InterPro" id="IPR020843">
    <property type="entry name" value="ER"/>
</dbReference>
<keyword evidence="2" id="KW-0560">Oxidoreductase</keyword>
<dbReference type="InterPro" id="IPR013149">
    <property type="entry name" value="ADH-like_C"/>
</dbReference>
<name>A0A446BLX0_9PEZI</name>
<comment type="similarity">
    <text evidence="1">Belongs to the zinc-containing alcohol dehydrogenase family.</text>
</comment>
<dbReference type="GO" id="GO:0016651">
    <property type="term" value="F:oxidoreductase activity, acting on NAD(P)H"/>
    <property type="evidence" value="ECO:0007669"/>
    <property type="project" value="InterPro"/>
</dbReference>
<dbReference type="Gene3D" id="3.40.50.720">
    <property type="entry name" value="NAD(P)-binding Rossmann-like Domain"/>
    <property type="match status" value="1"/>
</dbReference>
<dbReference type="Pfam" id="PF00248">
    <property type="entry name" value="Aldo_ket_red"/>
    <property type="match status" value="1"/>
</dbReference>
<dbReference type="SUPFAM" id="SSF53474">
    <property type="entry name" value="alpha/beta-Hydrolases"/>
    <property type="match status" value="1"/>
</dbReference>
<dbReference type="SUPFAM" id="SSF50129">
    <property type="entry name" value="GroES-like"/>
    <property type="match status" value="1"/>
</dbReference>
<feature type="region of interest" description="Disordered" evidence="3">
    <location>
        <begin position="614"/>
        <end position="636"/>
    </location>
</feature>
<dbReference type="InterPro" id="IPR029058">
    <property type="entry name" value="AB_hydrolase_fold"/>
</dbReference>
<dbReference type="Pfam" id="PF01738">
    <property type="entry name" value="DLH"/>
    <property type="match status" value="1"/>
</dbReference>
<dbReference type="InterPro" id="IPR036812">
    <property type="entry name" value="NAD(P)_OxRdtase_dom_sf"/>
</dbReference>
<dbReference type="InterPro" id="IPR023210">
    <property type="entry name" value="NADP_OxRdtase_dom"/>
</dbReference>
<dbReference type="InterPro" id="IPR013154">
    <property type="entry name" value="ADH-like_N"/>
</dbReference>
<dbReference type="PANTHER" id="PTHR43625:SF7">
    <property type="entry name" value="REDUCTASE (YAKC), PUTATIVE (AFU_ORTHOLOGUE AFUA_8G01560)-RELATED"/>
    <property type="match status" value="1"/>
</dbReference>